<evidence type="ECO:0000313" key="2">
    <source>
        <dbReference type="EMBL" id="WJZ83233.1"/>
    </source>
</evidence>
<sequence>MESSIAIYKARFQIKKAVRNEMSQYFFYTCLSDGKQRISFTYPPSLSIFLEMIQRRCLCPQQKDSPMTNYIIIGFIPMNKKKTH</sequence>
<evidence type="ECO:0000313" key="3">
    <source>
        <dbReference type="Proteomes" id="UP001227230"/>
    </source>
</evidence>
<dbReference type="EMBL" id="CP126649">
    <property type="protein sequence ID" value="WJZ83233.1"/>
    <property type="molecule type" value="Genomic_DNA"/>
</dbReference>
<protein>
    <submittedName>
        <fullName evidence="2">Uncharacterized protein</fullName>
    </submittedName>
</protein>
<dbReference type="Pfam" id="PF05758">
    <property type="entry name" value="Ycf1"/>
    <property type="match status" value="1"/>
</dbReference>
<proteinExistence type="predicted"/>
<keyword evidence="3" id="KW-1185">Reference proteome</keyword>
<gene>
    <name evidence="2" type="ORF">VitviT2T_002932</name>
</gene>
<dbReference type="Proteomes" id="UP001227230">
    <property type="component" value="Chromosome 2"/>
</dbReference>
<reference evidence="2 3" key="1">
    <citation type="journal article" date="2023" name="Hortic Res">
        <title>The complete reference genome for grapevine (Vitis vinifera L.) genetics and breeding.</title>
        <authorList>
            <person name="Shi X."/>
            <person name="Cao S."/>
            <person name="Wang X."/>
            <person name="Huang S."/>
            <person name="Wang Y."/>
            <person name="Liu Z."/>
            <person name="Liu W."/>
            <person name="Leng X."/>
            <person name="Peng Y."/>
            <person name="Wang N."/>
            <person name="Wang Y."/>
            <person name="Ma Z."/>
            <person name="Xu X."/>
            <person name="Zhang F."/>
            <person name="Xue H."/>
            <person name="Zhong H."/>
            <person name="Wang Y."/>
            <person name="Zhang K."/>
            <person name="Velt A."/>
            <person name="Avia K."/>
            <person name="Holtgrawe D."/>
            <person name="Grimplet J."/>
            <person name="Matus J.T."/>
            <person name="Ware D."/>
            <person name="Wu X."/>
            <person name="Wang H."/>
            <person name="Liu C."/>
            <person name="Fang Y."/>
            <person name="Rustenholz C."/>
            <person name="Cheng Z."/>
            <person name="Xiao H."/>
            <person name="Zhou Y."/>
        </authorList>
    </citation>
    <scope>NUCLEOTIDE SEQUENCE [LARGE SCALE GENOMIC DNA]</scope>
    <source>
        <strain evidence="3">cv. Pinot noir / PN40024</strain>
        <tissue evidence="2">Leaf</tissue>
    </source>
</reference>
<evidence type="ECO:0000256" key="1">
    <source>
        <dbReference type="ARBA" id="ARBA00004141"/>
    </source>
</evidence>
<name>A0ABY9BK02_VITVI</name>
<comment type="subcellular location">
    <subcellularLocation>
        <location evidence="1">Membrane</location>
        <topology evidence="1">Multi-pass membrane protein</topology>
    </subcellularLocation>
</comment>
<organism evidence="2 3">
    <name type="scientific">Vitis vinifera</name>
    <name type="common">Grape</name>
    <dbReference type="NCBI Taxonomy" id="29760"/>
    <lineage>
        <taxon>Eukaryota</taxon>
        <taxon>Viridiplantae</taxon>
        <taxon>Streptophyta</taxon>
        <taxon>Embryophyta</taxon>
        <taxon>Tracheophyta</taxon>
        <taxon>Spermatophyta</taxon>
        <taxon>Magnoliopsida</taxon>
        <taxon>eudicotyledons</taxon>
        <taxon>Gunneridae</taxon>
        <taxon>Pentapetalae</taxon>
        <taxon>rosids</taxon>
        <taxon>Vitales</taxon>
        <taxon>Vitaceae</taxon>
        <taxon>Viteae</taxon>
        <taxon>Vitis</taxon>
    </lineage>
</organism>
<accession>A0ABY9BK02</accession>
<dbReference type="InterPro" id="IPR008896">
    <property type="entry name" value="TIC214"/>
</dbReference>